<evidence type="ECO:0000256" key="9">
    <source>
        <dbReference type="RuleBase" id="RU366049"/>
    </source>
</evidence>
<dbReference type="STRING" id="1448315.A0A319CRQ4"/>
<accession>A0A319CRQ4</accession>
<dbReference type="Pfam" id="PF07962">
    <property type="entry name" value="Swi3"/>
    <property type="match status" value="1"/>
</dbReference>
<dbReference type="Proteomes" id="UP000248340">
    <property type="component" value="Unassembled WGS sequence"/>
</dbReference>
<evidence type="ECO:0000313" key="13">
    <source>
        <dbReference type="Proteomes" id="UP000248340"/>
    </source>
</evidence>
<dbReference type="GO" id="GO:0003677">
    <property type="term" value="F:DNA binding"/>
    <property type="evidence" value="ECO:0007669"/>
    <property type="project" value="TreeGrafter"/>
</dbReference>
<dbReference type="GO" id="GO:0006974">
    <property type="term" value="P:DNA damage response"/>
    <property type="evidence" value="ECO:0007669"/>
    <property type="project" value="UniProtKB-KW"/>
</dbReference>
<evidence type="ECO:0000256" key="4">
    <source>
        <dbReference type="ARBA" id="ARBA00022763"/>
    </source>
</evidence>
<comment type="function">
    <text evidence="9">Plays an important role in the control of DNA replication and the maintenance of replication fork stability.</text>
</comment>
<evidence type="ECO:0000256" key="8">
    <source>
        <dbReference type="ARBA" id="ARBA00025496"/>
    </source>
</evidence>
<dbReference type="GO" id="GO:0000076">
    <property type="term" value="P:DNA replication checkpoint signaling"/>
    <property type="evidence" value="ECO:0007669"/>
    <property type="project" value="UniProtKB-UniRule"/>
</dbReference>
<comment type="similarity">
    <text evidence="2 9">Belongs to the CSM3 family.</text>
</comment>
<proteinExistence type="inferred from homology"/>
<evidence type="ECO:0000256" key="3">
    <source>
        <dbReference type="ARBA" id="ARBA00011217"/>
    </source>
</evidence>
<protein>
    <recommendedName>
        <fullName evidence="9">Chromosome segregation in meiosis protein</fullName>
    </recommendedName>
</protein>
<reference evidence="12 13" key="1">
    <citation type="submission" date="2016-12" db="EMBL/GenBank/DDBJ databases">
        <title>The genomes of Aspergillus section Nigri reveals drivers in fungal speciation.</title>
        <authorList>
            <consortium name="DOE Joint Genome Institute"/>
            <person name="Vesth T.C."/>
            <person name="Nybo J."/>
            <person name="Theobald S."/>
            <person name="Brandl J."/>
            <person name="Frisvad J.C."/>
            <person name="Nielsen K.F."/>
            <person name="Lyhne E.K."/>
            <person name="Kogle M.E."/>
            <person name="Kuo A."/>
            <person name="Riley R."/>
            <person name="Clum A."/>
            <person name="Nolan M."/>
            <person name="Lipzen A."/>
            <person name="Salamov A."/>
            <person name="Henrissat B."/>
            <person name="Wiebenga A."/>
            <person name="De Vries R.P."/>
            <person name="Grigoriev I.V."/>
            <person name="Mortensen U.H."/>
            <person name="Andersen M.R."/>
            <person name="Baker S.E."/>
        </authorList>
    </citation>
    <scope>NUCLEOTIDE SEQUENCE [LARGE SCALE GENOMIC DNA]</scope>
    <source>
        <strain evidence="12 13">CBS 121591</strain>
    </source>
</reference>
<sequence>MSKSPRTCLIGHTRPELADRVAAHCKHFLPTLTSPLFLFDLPLHKLSVLFFFPSSSELRIAWNMETSTEPLDALTSHDSSLFDYDAGLDAAWQQPQTNITVGSQNEDPTEPILGVDDKVQVSKHRRFFAKLDESRLLSHSGIPKLRRTSRQRLRLKGKGHEFSDVARLLNFYQLWLDDLYPRAKFADGLAMIEKLGHSKRLQTMRREWIDEEKPKALAAETNQQVLDDLGADMDPATTAEASDTALGGTISDSERGDIMFDMAQLHAPTRESNKQIPESRVADDTPEDDELDVLLREFEDGNHGA</sequence>
<comment type="function">
    <text evidence="8">Forms a fork protection complex (FPC) with TOF1 and which is required for chromosome segregation during meiosis and DNA damage repair. FPC coordinates leading and lagging strand synthesis and moves with the replication fork. FPC stabilizes replication forks in a configuration that is recognized by replication checkpoint sensors.</text>
</comment>
<gene>
    <name evidence="12" type="ORF">BO82DRAFT_392374</name>
</gene>
<organism evidence="12 13">
    <name type="scientific">Aspergillus uvarum CBS 121591</name>
    <dbReference type="NCBI Taxonomy" id="1448315"/>
    <lineage>
        <taxon>Eukaryota</taxon>
        <taxon>Fungi</taxon>
        <taxon>Dikarya</taxon>
        <taxon>Ascomycota</taxon>
        <taxon>Pezizomycotina</taxon>
        <taxon>Eurotiomycetes</taxon>
        <taxon>Eurotiomycetidae</taxon>
        <taxon>Eurotiales</taxon>
        <taxon>Aspergillaceae</taxon>
        <taxon>Aspergillus</taxon>
        <taxon>Aspergillus subgen. Circumdati</taxon>
    </lineage>
</organism>
<dbReference type="PANTHER" id="PTHR13220:SF11">
    <property type="entry name" value="TIMELESS-INTERACTING PROTEIN"/>
    <property type="match status" value="1"/>
</dbReference>
<evidence type="ECO:0000313" key="12">
    <source>
        <dbReference type="EMBL" id="PYH81423.1"/>
    </source>
</evidence>
<dbReference type="EMBL" id="KZ821702">
    <property type="protein sequence ID" value="PYH81423.1"/>
    <property type="molecule type" value="Genomic_DNA"/>
</dbReference>
<keyword evidence="7 9" id="KW-0131">Cell cycle</keyword>
<dbReference type="InterPro" id="IPR012923">
    <property type="entry name" value="Csm3"/>
</dbReference>
<keyword evidence="5" id="KW-0236">DNA replication inhibitor</keyword>
<evidence type="ECO:0000256" key="2">
    <source>
        <dbReference type="ARBA" id="ARBA00006075"/>
    </source>
</evidence>
<dbReference type="GO" id="GO:0031297">
    <property type="term" value="P:replication fork processing"/>
    <property type="evidence" value="ECO:0007669"/>
    <property type="project" value="UniProtKB-UniRule"/>
</dbReference>
<dbReference type="AlphaFoldDB" id="A0A319CRQ4"/>
<comment type="subunit">
    <text evidence="3">Component of the fork protection complex (FPC) consisting of TOF1 and CSM3.</text>
</comment>
<keyword evidence="6 9" id="KW-0539">Nucleus</keyword>
<evidence type="ECO:0000256" key="10">
    <source>
        <dbReference type="SAM" id="MobiDB-lite"/>
    </source>
</evidence>
<evidence type="ECO:0000256" key="1">
    <source>
        <dbReference type="ARBA" id="ARBA00004123"/>
    </source>
</evidence>
<evidence type="ECO:0000256" key="5">
    <source>
        <dbReference type="ARBA" id="ARBA00022880"/>
    </source>
</evidence>
<evidence type="ECO:0000259" key="11">
    <source>
        <dbReference type="Pfam" id="PF07962"/>
    </source>
</evidence>
<dbReference type="GO" id="GO:0043111">
    <property type="term" value="P:replication fork arrest"/>
    <property type="evidence" value="ECO:0007669"/>
    <property type="project" value="TreeGrafter"/>
</dbReference>
<dbReference type="GeneID" id="37141357"/>
<dbReference type="RefSeq" id="XP_025491623.1">
    <property type="nucleotide sequence ID" value="XM_025638615.1"/>
</dbReference>
<feature type="region of interest" description="Disordered" evidence="10">
    <location>
        <begin position="266"/>
        <end position="287"/>
    </location>
</feature>
<comment type="subcellular location">
    <subcellularLocation>
        <location evidence="1 9">Nucleus</location>
    </subcellularLocation>
</comment>
<keyword evidence="4 9" id="KW-0227">DNA damage</keyword>
<dbReference type="InterPro" id="IPR040038">
    <property type="entry name" value="TIPIN/Csm3/Swi3"/>
</dbReference>
<name>A0A319CRQ4_9EURO</name>
<dbReference type="OrthoDB" id="437078at2759"/>
<keyword evidence="13" id="KW-1185">Reference proteome</keyword>
<dbReference type="GO" id="GO:0031298">
    <property type="term" value="C:replication fork protection complex"/>
    <property type="evidence" value="ECO:0007669"/>
    <property type="project" value="TreeGrafter"/>
</dbReference>
<feature type="domain" description="Chromosome segregation in meiosis protein 3" evidence="11">
    <location>
        <begin position="130"/>
        <end position="213"/>
    </location>
</feature>
<evidence type="ECO:0000256" key="6">
    <source>
        <dbReference type="ARBA" id="ARBA00023242"/>
    </source>
</evidence>
<dbReference type="PANTHER" id="PTHR13220">
    <property type="entry name" value="TIMELESS INTERACTING-RELATED"/>
    <property type="match status" value="1"/>
</dbReference>
<dbReference type="VEuPathDB" id="FungiDB:BO82DRAFT_392374"/>
<evidence type="ECO:0000256" key="7">
    <source>
        <dbReference type="ARBA" id="ARBA00023306"/>
    </source>
</evidence>